<accession>A0ABW2PYD4</accession>
<gene>
    <name evidence="1" type="ORF">ACFQRG_15720</name>
</gene>
<dbReference type="Proteomes" id="UP001596505">
    <property type="component" value="Unassembled WGS sequence"/>
</dbReference>
<dbReference type="InterPro" id="IPR029063">
    <property type="entry name" value="SAM-dependent_MTases_sf"/>
</dbReference>
<dbReference type="SUPFAM" id="SSF53335">
    <property type="entry name" value="S-adenosyl-L-methionine-dependent methyltransferases"/>
    <property type="match status" value="1"/>
</dbReference>
<dbReference type="Gene3D" id="3.40.50.150">
    <property type="entry name" value="Vaccinia Virus protein VP39"/>
    <property type="match status" value="1"/>
</dbReference>
<dbReference type="EMBL" id="JBHTCO010000020">
    <property type="protein sequence ID" value="MFC7394406.1"/>
    <property type="molecule type" value="Genomic_DNA"/>
</dbReference>
<proteinExistence type="predicted"/>
<evidence type="ECO:0000313" key="2">
    <source>
        <dbReference type="Proteomes" id="UP001596505"/>
    </source>
</evidence>
<keyword evidence="1" id="KW-0808">Transferase</keyword>
<dbReference type="SUPFAM" id="SSF53448">
    <property type="entry name" value="Nucleotide-diphospho-sugar transferases"/>
    <property type="match status" value="1"/>
</dbReference>
<dbReference type="InterPro" id="IPR029044">
    <property type="entry name" value="Nucleotide-diphossugar_trans"/>
</dbReference>
<protein>
    <submittedName>
        <fullName evidence="1">Methyltransferase domain-containing protein</fullName>
    </submittedName>
</protein>
<organism evidence="1 2">
    <name type="scientific">Scopulibacillus cellulosilyticus</name>
    <dbReference type="NCBI Taxonomy" id="2665665"/>
    <lineage>
        <taxon>Bacteria</taxon>
        <taxon>Bacillati</taxon>
        <taxon>Bacillota</taxon>
        <taxon>Bacilli</taxon>
        <taxon>Bacillales</taxon>
        <taxon>Sporolactobacillaceae</taxon>
        <taxon>Scopulibacillus</taxon>
    </lineage>
</organism>
<dbReference type="RefSeq" id="WP_380967734.1">
    <property type="nucleotide sequence ID" value="NZ_JBHTCO010000020.1"/>
</dbReference>
<comment type="caution">
    <text evidence="1">The sequence shown here is derived from an EMBL/GenBank/DDBJ whole genome shotgun (WGS) entry which is preliminary data.</text>
</comment>
<dbReference type="GO" id="GO:0032259">
    <property type="term" value="P:methylation"/>
    <property type="evidence" value="ECO:0007669"/>
    <property type="project" value="UniProtKB-KW"/>
</dbReference>
<dbReference type="GO" id="GO:0008168">
    <property type="term" value="F:methyltransferase activity"/>
    <property type="evidence" value="ECO:0007669"/>
    <property type="project" value="UniProtKB-KW"/>
</dbReference>
<dbReference type="Pfam" id="PF13489">
    <property type="entry name" value="Methyltransf_23"/>
    <property type="match status" value="1"/>
</dbReference>
<keyword evidence="1" id="KW-0489">Methyltransferase</keyword>
<sequence length="520" mass="60845">MGHLNEKYNENYFLGGKDLLTNKDYGLSGFKDYKENKVHQRFADTFKFIESLIGHLKDKRVLEIGFGRGELIPFFLREKIDYYHGIDFSSDALKIAKKHYSDPKVKLEMKEAKDLSEKNIYDVIILNHVIEHIPVFEMEDIWKKLKNVLHPDGVIILSTPLYDNPNESDQLDEIHATMGMRCNKQTIDTILKMSDRHDLYCVKWEQNFFGFVKKRQHPLYSSHVRNQLSQHQKSCKAGRLLIGCVAENSAKYREQALRLVQSIRWFGGSMAGANIVVCMVEDADPSFVDELGEWGVFVRVVKRFSKEHAPSNKFRFFELSETAYYDTVILMDCDTIVVQDPLKYIDGKKFQAAMAGKATVSHDTFEKLFSHFNLPFPAKNFKASFKGKPMIWYCNAGVLIFPQKILPPFLSTWKKYVHDLIENKHLLDKFFFCEQAALTLAYFTEDIPFDELPKEMNYHLNPKILYKGTKAKPIIIHYHKYINKQGYLMENTRDAHLLKMIKKFNKRLRKYKMAKFKTEK</sequence>
<dbReference type="Gene3D" id="3.90.550.10">
    <property type="entry name" value="Spore Coat Polysaccharide Biosynthesis Protein SpsA, Chain A"/>
    <property type="match status" value="1"/>
</dbReference>
<dbReference type="CDD" id="cd02440">
    <property type="entry name" value="AdoMet_MTases"/>
    <property type="match status" value="1"/>
</dbReference>
<name>A0ABW2PYD4_9BACL</name>
<dbReference type="PANTHER" id="PTHR43861">
    <property type="entry name" value="TRANS-ACONITATE 2-METHYLTRANSFERASE-RELATED"/>
    <property type="match status" value="1"/>
</dbReference>
<keyword evidence="2" id="KW-1185">Reference proteome</keyword>
<evidence type="ECO:0000313" key="1">
    <source>
        <dbReference type="EMBL" id="MFC7394406.1"/>
    </source>
</evidence>
<reference evidence="2" key="1">
    <citation type="journal article" date="2019" name="Int. J. Syst. Evol. Microbiol.">
        <title>The Global Catalogue of Microorganisms (GCM) 10K type strain sequencing project: providing services to taxonomists for standard genome sequencing and annotation.</title>
        <authorList>
            <consortium name="The Broad Institute Genomics Platform"/>
            <consortium name="The Broad Institute Genome Sequencing Center for Infectious Disease"/>
            <person name="Wu L."/>
            <person name="Ma J."/>
        </authorList>
    </citation>
    <scope>NUCLEOTIDE SEQUENCE [LARGE SCALE GENOMIC DNA]</scope>
    <source>
        <strain evidence="2">CGMCC 1.16305</strain>
    </source>
</reference>